<dbReference type="InterPro" id="IPR029063">
    <property type="entry name" value="SAM-dependent_MTases_sf"/>
</dbReference>
<dbReference type="InterPro" id="IPR013216">
    <property type="entry name" value="Methyltransf_11"/>
</dbReference>
<dbReference type="GO" id="GO:0032259">
    <property type="term" value="P:methylation"/>
    <property type="evidence" value="ECO:0007669"/>
    <property type="project" value="UniProtKB-KW"/>
</dbReference>
<dbReference type="CDD" id="cd02440">
    <property type="entry name" value="AdoMet_MTases"/>
    <property type="match status" value="1"/>
</dbReference>
<dbReference type="EMBL" id="CP066681">
    <property type="protein sequence ID" value="QQG36073.1"/>
    <property type="molecule type" value="Genomic_DNA"/>
</dbReference>
<organism evidence="2 3">
    <name type="scientific">Micavibrio aeruginosavorus</name>
    <dbReference type="NCBI Taxonomy" id="349221"/>
    <lineage>
        <taxon>Bacteria</taxon>
        <taxon>Pseudomonadati</taxon>
        <taxon>Bdellovibrionota</taxon>
        <taxon>Bdellovibrionia</taxon>
        <taxon>Bdellovibrionales</taxon>
        <taxon>Pseudobdellovibrionaceae</taxon>
        <taxon>Micavibrio</taxon>
    </lineage>
</organism>
<dbReference type="SUPFAM" id="SSF53335">
    <property type="entry name" value="S-adenosyl-L-methionine-dependent methyltransferases"/>
    <property type="match status" value="1"/>
</dbReference>
<gene>
    <name evidence="2" type="ORF">HYS17_11355</name>
</gene>
<keyword evidence="2" id="KW-0808">Transferase</keyword>
<reference evidence="2 3" key="1">
    <citation type="submission" date="2020-07" db="EMBL/GenBank/DDBJ databases">
        <title>Huge and variable diversity of episymbiotic CPR bacteria and DPANN archaea in groundwater ecosystems.</title>
        <authorList>
            <person name="He C.Y."/>
            <person name="Keren R."/>
            <person name="Whittaker M."/>
            <person name="Farag I.F."/>
            <person name="Doudna J."/>
            <person name="Cate J.H.D."/>
            <person name="Banfield J.F."/>
        </authorList>
    </citation>
    <scope>NUCLEOTIDE SEQUENCE [LARGE SCALE GENOMIC DNA]</scope>
    <source>
        <strain evidence="2">NC_groundwater_70_Ag_B-0.1um_54_66</strain>
    </source>
</reference>
<accession>A0A7T5R203</accession>
<sequence length="211" mass="23836">MIDIRYQYDGTAPDYDQITRLSGYDRVPPRLVAAFQQAAGLTPAMRVLDFGCGTGKLTQAICDTGAAVDITGLEPCLAMAEQFTKRFQGRRNITFKRGGYTDRLPLPDADFNAVLSSGVFDHIRITPDVMKEFMRVIKPRGYLAFTYERHSRLFPFAHMRWGGGAIYSHQDSHVQDCLEQAGAKILKHERLFGYFYFHLARMGLFVAQKPG</sequence>
<dbReference type="Proteomes" id="UP000595362">
    <property type="component" value="Chromosome"/>
</dbReference>
<feature type="domain" description="Methyltransferase type 11" evidence="1">
    <location>
        <begin position="48"/>
        <end position="145"/>
    </location>
</feature>
<dbReference type="Pfam" id="PF08241">
    <property type="entry name" value="Methyltransf_11"/>
    <property type="match status" value="1"/>
</dbReference>
<dbReference type="GO" id="GO:0008757">
    <property type="term" value="F:S-adenosylmethionine-dependent methyltransferase activity"/>
    <property type="evidence" value="ECO:0007669"/>
    <property type="project" value="InterPro"/>
</dbReference>
<keyword evidence="2" id="KW-0489">Methyltransferase</keyword>
<protein>
    <submittedName>
        <fullName evidence="2">Class I SAM-dependent methyltransferase</fullName>
    </submittedName>
</protein>
<dbReference type="AlphaFoldDB" id="A0A7T5R203"/>
<dbReference type="PANTHER" id="PTHR43861">
    <property type="entry name" value="TRANS-ACONITATE 2-METHYLTRANSFERASE-RELATED"/>
    <property type="match status" value="1"/>
</dbReference>
<dbReference type="Gene3D" id="3.40.50.150">
    <property type="entry name" value="Vaccinia Virus protein VP39"/>
    <property type="match status" value="1"/>
</dbReference>
<evidence type="ECO:0000259" key="1">
    <source>
        <dbReference type="Pfam" id="PF08241"/>
    </source>
</evidence>
<evidence type="ECO:0000313" key="3">
    <source>
        <dbReference type="Proteomes" id="UP000595362"/>
    </source>
</evidence>
<proteinExistence type="predicted"/>
<name>A0A7T5R203_9BACT</name>
<evidence type="ECO:0000313" key="2">
    <source>
        <dbReference type="EMBL" id="QQG36073.1"/>
    </source>
</evidence>